<gene>
    <name evidence="2" type="ORF">ACFS5N_09545</name>
</gene>
<feature type="chain" id="PRO_5046519779" evidence="1">
    <location>
        <begin position="19"/>
        <end position="153"/>
    </location>
</feature>
<dbReference type="InterPro" id="IPR032577">
    <property type="entry name" value="DUF4920"/>
</dbReference>
<feature type="signal peptide" evidence="1">
    <location>
        <begin position="1"/>
        <end position="18"/>
    </location>
</feature>
<evidence type="ECO:0000313" key="3">
    <source>
        <dbReference type="Proteomes" id="UP001597557"/>
    </source>
</evidence>
<keyword evidence="3" id="KW-1185">Reference proteome</keyword>
<dbReference type="Pfam" id="PF16267">
    <property type="entry name" value="DUF4920"/>
    <property type="match status" value="1"/>
</dbReference>
<sequence>MKNCFLILLISLSANAFAQHIPLPHGTVFGSKPSTTEVIGATHLEAFMAKKTRISTTIRGKVLNVIKTKGGWFNIDAGNGSIIAAHFKNIGINTPKALKGKTIIAEGVAAKQFLADDMQHFAGDAVSGKKQHRVKVDPKRKLTFEVTGLMVDK</sequence>
<evidence type="ECO:0000313" key="2">
    <source>
        <dbReference type="EMBL" id="MFD2872711.1"/>
    </source>
</evidence>
<protein>
    <submittedName>
        <fullName evidence="2">DUF4920 domain-containing protein</fullName>
    </submittedName>
</protein>
<dbReference type="Proteomes" id="UP001597557">
    <property type="component" value="Unassembled WGS sequence"/>
</dbReference>
<name>A0ABW5YBR2_9SPHI</name>
<evidence type="ECO:0000256" key="1">
    <source>
        <dbReference type="SAM" id="SignalP"/>
    </source>
</evidence>
<accession>A0ABW5YBR2</accession>
<dbReference type="RefSeq" id="WP_377184670.1">
    <property type="nucleotide sequence ID" value="NZ_JBHUPD010000002.1"/>
</dbReference>
<proteinExistence type="predicted"/>
<comment type="caution">
    <text evidence="2">The sequence shown here is derived from an EMBL/GenBank/DDBJ whole genome shotgun (WGS) entry which is preliminary data.</text>
</comment>
<dbReference type="EMBL" id="JBHUPD010000002">
    <property type="protein sequence ID" value="MFD2872711.1"/>
    <property type="molecule type" value="Genomic_DNA"/>
</dbReference>
<reference evidence="3" key="1">
    <citation type="journal article" date="2019" name="Int. J. Syst. Evol. Microbiol.">
        <title>The Global Catalogue of Microorganisms (GCM) 10K type strain sequencing project: providing services to taxonomists for standard genome sequencing and annotation.</title>
        <authorList>
            <consortium name="The Broad Institute Genomics Platform"/>
            <consortium name="The Broad Institute Genome Sequencing Center for Infectious Disease"/>
            <person name="Wu L."/>
            <person name="Ma J."/>
        </authorList>
    </citation>
    <scope>NUCLEOTIDE SEQUENCE [LARGE SCALE GENOMIC DNA]</scope>
    <source>
        <strain evidence="3">KCTC 22437</strain>
    </source>
</reference>
<keyword evidence="1" id="KW-0732">Signal</keyword>
<organism evidence="2 3">
    <name type="scientific">Mucilaginibacter ximonensis</name>
    <dbReference type="NCBI Taxonomy" id="538021"/>
    <lineage>
        <taxon>Bacteria</taxon>
        <taxon>Pseudomonadati</taxon>
        <taxon>Bacteroidota</taxon>
        <taxon>Sphingobacteriia</taxon>
        <taxon>Sphingobacteriales</taxon>
        <taxon>Sphingobacteriaceae</taxon>
        <taxon>Mucilaginibacter</taxon>
    </lineage>
</organism>